<keyword evidence="5" id="KW-0808">Transferase</keyword>
<gene>
    <name evidence="9" type="ORF">RZO55_03305</name>
</gene>
<keyword evidence="6" id="KW-0598">Phosphotransferase system</keyword>
<dbReference type="PROSITE" id="PS51096">
    <property type="entry name" value="PTS_EIIA_TYPE_4"/>
    <property type="match status" value="1"/>
</dbReference>
<keyword evidence="3" id="KW-0963">Cytoplasm</keyword>
<evidence type="ECO:0000256" key="7">
    <source>
        <dbReference type="ARBA" id="ARBA00022777"/>
    </source>
</evidence>
<keyword evidence="4 9" id="KW-0762">Sugar transport</keyword>
<comment type="caution">
    <text evidence="9">The sequence shown here is derived from an EMBL/GenBank/DDBJ whole genome shotgun (WGS) entry which is preliminary data.</text>
</comment>
<dbReference type="InterPro" id="IPR004701">
    <property type="entry name" value="PTS_EIIA_man-typ"/>
</dbReference>
<dbReference type="CDD" id="cd00006">
    <property type="entry name" value="PTS_IIA_man"/>
    <property type="match status" value="1"/>
</dbReference>
<dbReference type="Gene3D" id="3.40.50.510">
    <property type="entry name" value="Phosphotransferase system, mannose-type IIA component"/>
    <property type="match status" value="1"/>
</dbReference>
<evidence type="ECO:0000256" key="4">
    <source>
        <dbReference type="ARBA" id="ARBA00022597"/>
    </source>
</evidence>
<evidence type="ECO:0000313" key="10">
    <source>
        <dbReference type="Proteomes" id="UP001276854"/>
    </source>
</evidence>
<comment type="subcellular location">
    <subcellularLocation>
        <location evidence="1">Cytoplasm</location>
    </subcellularLocation>
</comment>
<keyword evidence="10" id="KW-1185">Reference proteome</keyword>
<dbReference type="PANTHER" id="PTHR33799:SF1">
    <property type="entry name" value="PTS SYSTEM MANNOSE-SPECIFIC EIIAB COMPONENT-RELATED"/>
    <property type="match status" value="1"/>
</dbReference>
<feature type="domain" description="PTS EIIA type-4" evidence="8">
    <location>
        <begin position="1"/>
        <end position="125"/>
    </location>
</feature>
<dbReference type="InterPro" id="IPR033887">
    <property type="entry name" value="PTS_IIA_man"/>
</dbReference>
<evidence type="ECO:0000256" key="5">
    <source>
        <dbReference type="ARBA" id="ARBA00022679"/>
    </source>
</evidence>
<dbReference type="RefSeq" id="WP_318062866.1">
    <property type="nucleotide sequence ID" value="NZ_JAWONS010000096.1"/>
</dbReference>
<reference evidence="9 10" key="1">
    <citation type="submission" date="2023-10" db="EMBL/GenBank/DDBJ databases">
        <title>A novel Glycoside Hydrolase 43-Like Enzyme from Clostrdium boliviensis is an Endo-xylanase, and a Candidate for Xylooligosaccharides Production from Different Xylan Substrates.</title>
        <authorList>
            <person name="Alvarez M.T."/>
            <person name="Rocabado-Villegas L.R."/>
            <person name="Salas-Veizaga D.M."/>
            <person name="Linares-Pasten J.A."/>
            <person name="Gudmundsdottir E.E."/>
            <person name="Hreggvidsson G.O."/>
            <person name="Adlercreutz P."/>
            <person name="Nordberg Karlsson E."/>
        </authorList>
    </citation>
    <scope>NUCLEOTIDE SEQUENCE [LARGE SCALE GENOMIC DNA]</scope>
    <source>
        <strain evidence="9 10">E-1</strain>
    </source>
</reference>
<dbReference type="Proteomes" id="UP001276854">
    <property type="component" value="Unassembled WGS sequence"/>
</dbReference>
<keyword evidence="7" id="KW-0418">Kinase</keyword>
<evidence type="ECO:0000256" key="3">
    <source>
        <dbReference type="ARBA" id="ARBA00022490"/>
    </source>
</evidence>
<sequence>MIGIIVTGHGNFATGISSGLKLLFGTPEYFEPVDFPAFSTPEILRNKIEDSIQNLKECQTILVLCDLVGGTPFNIASEIKLNTDRNIEVIGGTNFPMALEALMGRMQETNEDFIEHVMESGRCQIKRYMAVESDDTELDE</sequence>
<evidence type="ECO:0000256" key="1">
    <source>
        <dbReference type="ARBA" id="ARBA00004496"/>
    </source>
</evidence>
<name>A0ABU4GI10_9CLOT</name>
<dbReference type="Pfam" id="PF03610">
    <property type="entry name" value="EIIA-man"/>
    <property type="match status" value="1"/>
</dbReference>
<evidence type="ECO:0000259" key="8">
    <source>
        <dbReference type="PROSITE" id="PS51096"/>
    </source>
</evidence>
<dbReference type="EMBL" id="JAWONS010000096">
    <property type="protein sequence ID" value="MDW2796603.1"/>
    <property type="molecule type" value="Genomic_DNA"/>
</dbReference>
<evidence type="ECO:0000256" key="2">
    <source>
        <dbReference type="ARBA" id="ARBA00022448"/>
    </source>
</evidence>
<accession>A0ABU4GI10</accession>
<evidence type="ECO:0000256" key="6">
    <source>
        <dbReference type="ARBA" id="ARBA00022683"/>
    </source>
</evidence>
<dbReference type="SUPFAM" id="SSF53062">
    <property type="entry name" value="PTS system fructose IIA component-like"/>
    <property type="match status" value="1"/>
</dbReference>
<protein>
    <submittedName>
        <fullName evidence="9">PTS sugar transporter subunit IIA</fullName>
    </submittedName>
</protein>
<keyword evidence="2" id="KW-0813">Transport</keyword>
<organism evidence="9 10">
    <name type="scientific">Clostridium boliviensis</name>
    <dbReference type="NCBI Taxonomy" id="318465"/>
    <lineage>
        <taxon>Bacteria</taxon>
        <taxon>Bacillati</taxon>
        <taxon>Bacillota</taxon>
        <taxon>Clostridia</taxon>
        <taxon>Eubacteriales</taxon>
        <taxon>Clostridiaceae</taxon>
        <taxon>Clostridium</taxon>
    </lineage>
</organism>
<proteinExistence type="predicted"/>
<dbReference type="InterPro" id="IPR036662">
    <property type="entry name" value="PTS_EIIA_man-typ_sf"/>
</dbReference>
<dbReference type="InterPro" id="IPR051471">
    <property type="entry name" value="Bacterial_PTS_sugar_comp"/>
</dbReference>
<evidence type="ECO:0000313" key="9">
    <source>
        <dbReference type="EMBL" id="MDW2796603.1"/>
    </source>
</evidence>
<dbReference type="PANTHER" id="PTHR33799">
    <property type="entry name" value="PTS PERMEASE-RELATED-RELATED"/>
    <property type="match status" value="1"/>
</dbReference>